<dbReference type="Pfam" id="PF00462">
    <property type="entry name" value="Glutaredoxin"/>
    <property type="match status" value="1"/>
</dbReference>
<dbReference type="InterPro" id="IPR036249">
    <property type="entry name" value="Thioredoxin-like_sf"/>
</dbReference>
<accession>A0ABR2YJP5</accession>
<dbReference type="EMBL" id="JALJOT010000010">
    <property type="protein sequence ID" value="KAK9906343.1"/>
    <property type="molecule type" value="Genomic_DNA"/>
</dbReference>
<dbReference type="PANTHER" id="PTHR45694:SF18">
    <property type="entry name" value="GLUTAREDOXIN-1-RELATED"/>
    <property type="match status" value="1"/>
</dbReference>
<dbReference type="Proteomes" id="UP001491310">
    <property type="component" value="Unassembled WGS sequence"/>
</dbReference>
<keyword evidence="4" id="KW-1185">Reference proteome</keyword>
<sequence>MSTKEFVDSKIKNGKVVVWSKSYCPYCKKAKDALFSLLPKDAVDVEELDQRSDGDEIQDYLLQLTGGRSVPRVFIGGKFIGGGDDTVRMKKSGELQKLLADVGAMAA</sequence>
<evidence type="ECO:0000256" key="1">
    <source>
        <dbReference type="ARBA" id="ARBA00007190"/>
    </source>
</evidence>
<dbReference type="InterPro" id="IPR002109">
    <property type="entry name" value="Glutaredoxin"/>
</dbReference>
<protein>
    <recommendedName>
        <fullName evidence="2">Glutaredoxin domain-containing protein</fullName>
    </recommendedName>
</protein>
<evidence type="ECO:0000313" key="3">
    <source>
        <dbReference type="EMBL" id="KAK9906343.1"/>
    </source>
</evidence>
<dbReference type="CDD" id="cd03419">
    <property type="entry name" value="GRX_GRXh_1_2_like"/>
    <property type="match status" value="1"/>
</dbReference>
<dbReference type="SUPFAM" id="SSF52833">
    <property type="entry name" value="Thioredoxin-like"/>
    <property type="match status" value="1"/>
</dbReference>
<feature type="domain" description="Glutaredoxin" evidence="2">
    <location>
        <begin position="16"/>
        <end position="80"/>
    </location>
</feature>
<dbReference type="Gene3D" id="3.40.30.10">
    <property type="entry name" value="Glutaredoxin"/>
    <property type="match status" value="1"/>
</dbReference>
<dbReference type="PANTHER" id="PTHR45694">
    <property type="entry name" value="GLUTAREDOXIN 2"/>
    <property type="match status" value="1"/>
</dbReference>
<organism evidence="3 4">
    <name type="scientific">Coccomyxa subellipsoidea</name>
    <dbReference type="NCBI Taxonomy" id="248742"/>
    <lineage>
        <taxon>Eukaryota</taxon>
        <taxon>Viridiplantae</taxon>
        <taxon>Chlorophyta</taxon>
        <taxon>core chlorophytes</taxon>
        <taxon>Trebouxiophyceae</taxon>
        <taxon>Trebouxiophyceae incertae sedis</taxon>
        <taxon>Coccomyxaceae</taxon>
        <taxon>Coccomyxa</taxon>
    </lineage>
</organism>
<gene>
    <name evidence="3" type="ORF">WJX75_000275</name>
</gene>
<evidence type="ECO:0000313" key="4">
    <source>
        <dbReference type="Proteomes" id="UP001491310"/>
    </source>
</evidence>
<comment type="similarity">
    <text evidence="1">Belongs to the glutaredoxin family. CPYC subfamily.</text>
</comment>
<evidence type="ECO:0000259" key="2">
    <source>
        <dbReference type="Pfam" id="PF00462"/>
    </source>
</evidence>
<name>A0ABR2YJP5_9CHLO</name>
<dbReference type="NCBIfam" id="TIGR02180">
    <property type="entry name" value="GRX_euk"/>
    <property type="match status" value="1"/>
</dbReference>
<reference evidence="3 4" key="1">
    <citation type="journal article" date="2024" name="Nat. Commun.">
        <title>Phylogenomics reveals the evolutionary origins of lichenization in chlorophyte algae.</title>
        <authorList>
            <person name="Puginier C."/>
            <person name="Libourel C."/>
            <person name="Otte J."/>
            <person name="Skaloud P."/>
            <person name="Haon M."/>
            <person name="Grisel S."/>
            <person name="Petersen M."/>
            <person name="Berrin J.G."/>
            <person name="Delaux P.M."/>
            <person name="Dal Grande F."/>
            <person name="Keller J."/>
        </authorList>
    </citation>
    <scope>NUCLEOTIDE SEQUENCE [LARGE SCALE GENOMIC DNA]</scope>
    <source>
        <strain evidence="3 4">SAG 216-7</strain>
    </source>
</reference>
<dbReference type="PRINTS" id="PR00160">
    <property type="entry name" value="GLUTAREDOXIN"/>
</dbReference>
<dbReference type="PROSITE" id="PS51354">
    <property type="entry name" value="GLUTAREDOXIN_2"/>
    <property type="match status" value="1"/>
</dbReference>
<comment type="caution">
    <text evidence="3">The sequence shown here is derived from an EMBL/GenBank/DDBJ whole genome shotgun (WGS) entry which is preliminary data.</text>
</comment>
<dbReference type="InterPro" id="IPR014025">
    <property type="entry name" value="Glutaredoxin_subgr"/>
</dbReference>
<dbReference type="InterPro" id="IPR011899">
    <property type="entry name" value="Glutaredoxin_euk/vir"/>
</dbReference>
<proteinExistence type="inferred from homology"/>